<dbReference type="GO" id="GO:0065002">
    <property type="term" value="P:intracellular protein transmembrane transport"/>
    <property type="evidence" value="ECO:0007669"/>
    <property type="project" value="UniProtKB-UniRule"/>
</dbReference>
<feature type="transmembrane region" description="Helical" evidence="10">
    <location>
        <begin position="171"/>
        <end position="191"/>
    </location>
</feature>
<feature type="transmembrane region" description="Helical" evidence="10">
    <location>
        <begin position="70"/>
        <end position="97"/>
    </location>
</feature>
<dbReference type="NCBIfam" id="TIGR00967">
    <property type="entry name" value="3a0501s007"/>
    <property type="match status" value="1"/>
</dbReference>
<dbReference type="Proteomes" id="UP000028542">
    <property type="component" value="Unassembled WGS sequence"/>
</dbReference>
<comment type="similarity">
    <text evidence="2 10 13">Belongs to the SecY/SEC61-alpha family.</text>
</comment>
<comment type="caution">
    <text evidence="14">The sequence shown here is derived from an EMBL/GenBank/DDBJ whole genome shotgun (WGS) entry which is preliminary data.</text>
</comment>
<evidence type="ECO:0000256" key="10">
    <source>
        <dbReference type="HAMAP-Rule" id="MF_01465"/>
    </source>
</evidence>
<keyword evidence="6 10" id="KW-1133">Transmembrane helix</keyword>
<evidence type="ECO:0000313" key="15">
    <source>
        <dbReference type="Proteomes" id="UP000028542"/>
    </source>
</evidence>
<dbReference type="PROSITE" id="PS00755">
    <property type="entry name" value="SECY_1"/>
    <property type="match status" value="1"/>
</dbReference>
<dbReference type="HAMAP" id="MF_01465">
    <property type="entry name" value="SecY"/>
    <property type="match status" value="1"/>
</dbReference>
<feature type="transmembrane region" description="Helical" evidence="10">
    <location>
        <begin position="117"/>
        <end position="134"/>
    </location>
</feature>
<dbReference type="Gene3D" id="1.10.3370.10">
    <property type="entry name" value="SecY subunit domain"/>
    <property type="match status" value="1"/>
</dbReference>
<dbReference type="PANTHER" id="PTHR10906">
    <property type="entry name" value="SECY/SEC61-ALPHA FAMILY MEMBER"/>
    <property type="match status" value="1"/>
</dbReference>
<reference evidence="14 15" key="1">
    <citation type="submission" date="2014-07" db="EMBL/GenBank/DDBJ databases">
        <title>Draft genome of Clostridium sulfidigenes 113A isolated from sediments associated with methane hydrate from Krishna Godavari basin.</title>
        <authorList>
            <person name="Honkalas V.S."/>
            <person name="Dabir A.P."/>
            <person name="Arora P."/>
            <person name="Dhakephalkar P.K."/>
        </authorList>
    </citation>
    <scope>NUCLEOTIDE SEQUENCE [LARGE SCALE GENOMIC DNA]</scope>
    <source>
        <strain evidence="14 15">113A</strain>
    </source>
</reference>
<gene>
    <name evidence="10" type="primary">secY</name>
    <name evidence="14" type="ORF">IO99_11405</name>
</gene>
<dbReference type="InterPro" id="IPR026593">
    <property type="entry name" value="SecY"/>
</dbReference>
<dbReference type="GO" id="GO:0043952">
    <property type="term" value="P:protein transport by the Sec complex"/>
    <property type="evidence" value="ECO:0007669"/>
    <property type="project" value="UniProtKB-UniRule"/>
</dbReference>
<dbReference type="eggNOG" id="COG0201">
    <property type="taxonomic scope" value="Bacteria"/>
</dbReference>
<feature type="transmembrane region" description="Helical" evidence="10">
    <location>
        <begin position="211"/>
        <end position="231"/>
    </location>
</feature>
<evidence type="ECO:0000256" key="12">
    <source>
        <dbReference type="RuleBase" id="RU003484"/>
    </source>
</evidence>
<evidence type="ECO:0000256" key="6">
    <source>
        <dbReference type="ARBA" id="ARBA00022989"/>
    </source>
</evidence>
<dbReference type="PRINTS" id="PR00303">
    <property type="entry name" value="SECYTRNLCASE"/>
</dbReference>
<feature type="transmembrane region" description="Helical" evidence="10">
    <location>
        <begin position="18"/>
        <end position="36"/>
    </location>
</feature>
<protein>
    <recommendedName>
        <fullName evidence="9 10">Protein translocase subunit SecY</fullName>
    </recommendedName>
</protein>
<keyword evidence="10" id="KW-1003">Cell membrane</keyword>
<feature type="transmembrane region" description="Helical" evidence="10">
    <location>
        <begin position="365"/>
        <end position="386"/>
    </location>
</feature>
<keyword evidence="8 10" id="KW-0472">Membrane</keyword>
<keyword evidence="5 10" id="KW-0653">Protein transport</keyword>
<dbReference type="SUPFAM" id="SSF103491">
    <property type="entry name" value="Preprotein translocase SecY subunit"/>
    <property type="match status" value="1"/>
</dbReference>
<evidence type="ECO:0000256" key="5">
    <source>
        <dbReference type="ARBA" id="ARBA00022927"/>
    </source>
</evidence>
<evidence type="ECO:0000256" key="7">
    <source>
        <dbReference type="ARBA" id="ARBA00023010"/>
    </source>
</evidence>
<dbReference type="Pfam" id="PF00344">
    <property type="entry name" value="SecY"/>
    <property type="match status" value="1"/>
</dbReference>
<keyword evidence="3 10" id="KW-0813">Transport</keyword>
<keyword evidence="7 10" id="KW-0811">Translocation</keyword>
<proteinExistence type="inferred from homology"/>
<dbReference type="PROSITE" id="PS00756">
    <property type="entry name" value="SECY_2"/>
    <property type="match status" value="1"/>
</dbReference>
<dbReference type="GO" id="GO:0005886">
    <property type="term" value="C:plasma membrane"/>
    <property type="evidence" value="ECO:0007669"/>
    <property type="project" value="UniProtKB-SubCell"/>
</dbReference>
<accession>A0A084JAJ5</accession>
<evidence type="ECO:0000256" key="11">
    <source>
        <dbReference type="RuleBase" id="RU000537"/>
    </source>
</evidence>
<dbReference type="RefSeq" id="WP_035133333.1">
    <property type="nucleotide sequence ID" value="NZ_JPMD01000027.1"/>
</dbReference>
<dbReference type="EMBL" id="JPMD01000027">
    <property type="protein sequence ID" value="KEZ85979.1"/>
    <property type="molecule type" value="Genomic_DNA"/>
</dbReference>
<name>A0A084JAJ5_9CLOT</name>
<dbReference type="InterPro" id="IPR030659">
    <property type="entry name" value="SecY_CS"/>
</dbReference>
<dbReference type="FunFam" id="1.10.3370.10:FF:000001">
    <property type="entry name" value="Preprotein translocase subunit SecY"/>
    <property type="match status" value="1"/>
</dbReference>
<evidence type="ECO:0000256" key="13">
    <source>
        <dbReference type="RuleBase" id="RU004349"/>
    </source>
</evidence>
<evidence type="ECO:0000256" key="3">
    <source>
        <dbReference type="ARBA" id="ARBA00022448"/>
    </source>
</evidence>
<feature type="transmembrane region" description="Helical" evidence="10">
    <location>
        <begin position="140"/>
        <end position="164"/>
    </location>
</feature>
<comment type="subcellular location">
    <subcellularLocation>
        <location evidence="10">Cell membrane</location>
        <topology evidence="10">Multi-pass membrane protein</topology>
    </subcellularLocation>
    <subcellularLocation>
        <location evidence="1 12">Membrane</location>
        <topology evidence="1 12">Multi-pass membrane protein</topology>
    </subcellularLocation>
</comment>
<dbReference type="PIRSF" id="PIRSF004557">
    <property type="entry name" value="SecY"/>
    <property type="match status" value="1"/>
</dbReference>
<evidence type="ECO:0000256" key="4">
    <source>
        <dbReference type="ARBA" id="ARBA00022692"/>
    </source>
</evidence>
<dbReference type="GO" id="GO:0006605">
    <property type="term" value="P:protein targeting"/>
    <property type="evidence" value="ECO:0007669"/>
    <property type="project" value="UniProtKB-UniRule"/>
</dbReference>
<evidence type="ECO:0000256" key="1">
    <source>
        <dbReference type="ARBA" id="ARBA00004141"/>
    </source>
</evidence>
<comment type="function">
    <text evidence="10 11">The central subunit of the protein translocation channel SecYEG. Consists of two halves formed by TMs 1-5 and 6-10. These two domains form a lateral gate at the front which open onto the bilayer between TMs 2 and 7, and are clamped together by SecE at the back. The channel is closed by both a pore ring composed of hydrophobic SecY resides and a short helix (helix 2A) on the extracellular side of the membrane which forms a plug. The plug probably moves laterally to allow the channel to open. The ring and the pore may move independently.</text>
</comment>
<evidence type="ECO:0000313" key="14">
    <source>
        <dbReference type="EMBL" id="KEZ85979.1"/>
    </source>
</evidence>
<dbReference type="AlphaFoldDB" id="A0A084JAJ5"/>
<evidence type="ECO:0000256" key="8">
    <source>
        <dbReference type="ARBA" id="ARBA00023136"/>
    </source>
</evidence>
<dbReference type="InterPro" id="IPR023201">
    <property type="entry name" value="SecY_dom_sf"/>
</dbReference>
<evidence type="ECO:0000256" key="9">
    <source>
        <dbReference type="ARBA" id="ARBA00039733"/>
    </source>
</evidence>
<evidence type="ECO:0000256" key="2">
    <source>
        <dbReference type="ARBA" id="ARBA00005751"/>
    </source>
</evidence>
<feature type="transmembrane region" description="Helical" evidence="10">
    <location>
        <begin position="306"/>
        <end position="329"/>
    </location>
</feature>
<keyword evidence="15" id="KW-1185">Reference proteome</keyword>
<comment type="caution">
    <text evidence="10">Lacks conserved residue(s) required for the propagation of feature annotation.</text>
</comment>
<sequence>MLSTLRNAWKVPELRKRILFTLMIVVIFRMGVFIPVPGVDASKIATLVSSNSGSLLSFYDMIAGGAFSKFSIFALGVTPYINASIIIQLLTIAIPYLEQLSKEGQEGRKKIQNYTKYAALVFAVIQAYAAYALIKSSGAILIEGSMGLLLIILTMTTGTALLVWIGEQISVYGIGSGVSVIIFVNIISSLPQTAYQIAGLLKTGEVSPVEVVIFVAVALALLITVIVINLAERRIPVQYAGKAIGRKVIKGQSSHIPIGLNSSGVMAIIFGMSVMQFPAVIAQIWPESSFAVFVNKSSWSIFQQDTMKYVVAYFLLVLFFAWFYTIITFKPDEMAENMNKSSGFIPGIRPGEKTEIYLEKILTRISLLGGTFAGIIAIVPILAAIFSNFKGVSFGGTSLLILVGVSLDTMKQLESQLVMRHYEGFLK</sequence>
<comment type="subunit">
    <text evidence="10">Component of the Sec protein translocase complex. Heterotrimer consisting of SecY, SecE and SecG subunits. The heterotrimers can form oligomers, although 1 heterotrimer is thought to be able to translocate proteins. Interacts with the ribosome. Interacts with SecDF, and other proteins may be involved. Interacts with SecA.</text>
</comment>
<organism evidence="14 15">
    <name type="scientific">Clostridium sulfidigenes</name>
    <dbReference type="NCBI Taxonomy" id="318464"/>
    <lineage>
        <taxon>Bacteria</taxon>
        <taxon>Bacillati</taxon>
        <taxon>Bacillota</taxon>
        <taxon>Clostridia</taxon>
        <taxon>Eubacteriales</taxon>
        <taxon>Clostridiaceae</taxon>
        <taxon>Clostridium</taxon>
    </lineage>
</organism>
<dbReference type="STRING" id="318464.IO99_11405"/>
<dbReference type="InterPro" id="IPR002208">
    <property type="entry name" value="SecY/SEC61-alpha"/>
</dbReference>
<keyword evidence="4 10" id="KW-0812">Transmembrane</keyword>